<feature type="transmembrane region" description="Helical" evidence="12">
    <location>
        <begin position="282"/>
        <end position="301"/>
    </location>
</feature>
<proteinExistence type="predicted"/>
<dbReference type="GO" id="GO:0006811">
    <property type="term" value="P:monoatomic ion transport"/>
    <property type="evidence" value="ECO:0007669"/>
    <property type="project" value="UniProtKB-KW"/>
</dbReference>
<feature type="transmembrane region" description="Helical" evidence="12">
    <location>
        <begin position="414"/>
        <end position="437"/>
    </location>
</feature>
<dbReference type="PIRSF" id="PIRSF006603">
    <property type="entry name" value="DinF"/>
    <property type="match status" value="1"/>
</dbReference>
<evidence type="ECO:0000313" key="13">
    <source>
        <dbReference type="EMBL" id="NNU76887.1"/>
    </source>
</evidence>
<dbReference type="PANTHER" id="PTHR43298">
    <property type="entry name" value="MULTIDRUG RESISTANCE PROTEIN NORM-RELATED"/>
    <property type="match status" value="1"/>
</dbReference>
<name>A0A7Y3WSB8_9CLOT</name>
<accession>A0A7Y3WSB8</accession>
<evidence type="ECO:0000256" key="10">
    <source>
        <dbReference type="ARBA" id="ARBA00023136"/>
    </source>
</evidence>
<evidence type="ECO:0000256" key="5">
    <source>
        <dbReference type="ARBA" id="ARBA00022449"/>
    </source>
</evidence>
<evidence type="ECO:0000256" key="8">
    <source>
        <dbReference type="ARBA" id="ARBA00022989"/>
    </source>
</evidence>
<evidence type="ECO:0000256" key="12">
    <source>
        <dbReference type="SAM" id="Phobius"/>
    </source>
</evidence>
<dbReference type="GO" id="GO:0005886">
    <property type="term" value="C:plasma membrane"/>
    <property type="evidence" value="ECO:0007669"/>
    <property type="project" value="UniProtKB-SubCell"/>
</dbReference>
<dbReference type="RefSeq" id="WP_171297568.1">
    <property type="nucleotide sequence ID" value="NZ_CP077615.1"/>
</dbReference>
<feature type="transmembrane region" description="Helical" evidence="12">
    <location>
        <begin position="313"/>
        <end position="334"/>
    </location>
</feature>
<keyword evidence="9" id="KW-0406">Ion transport</keyword>
<keyword evidence="6" id="KW-1003">Cell membrane</keyword>
<keyword evidence="4" id="KW-0813">Transport</keyword>
<protein>
    <recommendedName>
        <fullName evidence="3">Probable multidrug resistance protein NorM</fullName>
    </recommendedName>
    <alternativeName>
        <fullName evidence="11">Multidrug-efflux transporter</fullName>
    </alternativeName>
</protein>
<feature type="transmembrane region" description="Helical" evidence="12">
    <location>
        <begin position="89"/>
        <end position="111"/>
    </location>
</feature>
<comment type="subcellular location">
    <subcellularLocation>
        <location evidence="2">Cell membrane</location>
        <topology evidence="2">Multi-pass membrane protein</topology>
    </subcellularLocation>
</comment>
<dbReference type="GO" id="GO:0042910">
    <property type="term" value="F:xenobiotic transmembrane transporter activity"/>
    <property type="evidence" value="ECO:0007669"/>
    <property type="project" value="InterPro"/>
</dbReference>
<dbReference type="Proteomes" id="UP000531659">
    <property type="component" value="Unassembled WGS sequence"/>
</dbReference>
<evidence type="ECO:0000256" key="7">
    <source>
        <dbReference type="ARBA" id="ARBA00022692"/>
    </source>
</evidence>
<dbReference type="GeneID" id="83591883"/>
<reference evidence="13 14" key="1">
    <citation type="submission" date="2020-05" db="EMBL/GenBank/DDBJ databases">
        <title>Complete genome of Clostridium estertheticum subspecies estertheticum, isolated from Vacuum packed lamb meat from New Zealand imported to Switzerland.</title>
        <authorList>
            <person name="Wambui J."/>
            <person name="Stevens M.J.A."/>
            <person name="Stephan R."/>
        </authorList>
    </citation>
    <scope>NUCLEOTIDE SEQUENCE [LARGE SCALE GENOMIC DNA]</scope>
    <source>
        <strain evidence="13 14">CEST001</strain>
    </source>
</reference>
<comment type="caution">
    <text evidence="13">The sequence shown here is derived from an EMBL/GenBank/DDBJ whole genome shotgun (WGS) entry which is preliminary data.</text>
</comment>
<feature type="transmembrane region" description="Helical" evidence="12">
    <location>
        <begin position="389"/>
        <end position="408"/>
    </location>
</feature>
<dbReference type="EMBL" id="JABEYB010000009">
    <property type="protein sequence ID" value="NNU76887.1"/>
    <property type="molecule type" value="Genomic_DNA"/>
</dbReference>
<dbReference type="InterPro" id="IPR002528">
    <property type="entry name" value="MATE_fam"/>
</dbReference>
<evidence type="ECO:0000256" key="2">
    <source>
        <dbReference type="ARBA" id="ARBA00004651"/>
    </source>
</evidence>
<dbReference type="GO" id="GO:0015297">
    <property type="term" value="F:antiporter activity"/>
    <property type="evidence" value="ECO:0007669"/>
    <property type="project" value="UniProtKB-KW"/>
</dbReference>
<evidence type="ECO:0000256" key="11">
    <source>
        <dbReference type="ARBA" id="ARBA00031636"/>
    </source>
</evidence>
<feature type="transmembrane region" description="Helical" evidence="12">
    <location>
        <begin position="160"/>
        <end position="188"/>
    </location>
</feature>
<evidence type="ECO:0000313" key="14">
    <source>
        <dbReference type="Proteomes" id="UP000531659"/>
    </source>
</evidence>
<feature type="transmembrane region" description="Helical" evidence="12">
    <location>
        <begin position="354"/>
        <end position="377"/>
    </location>
</feature>
<dbReference type="PANTHER" id="PTHR43298:SF4">
    <property type="entry name" value="DRUG_SODIUM ANTIPORTER"/>
    <property type="match status" value="1"/>
</dbReference>
<evidence type="ECO:0000256" key="9">
    <source>
        <dbReference type="ARBA" id="ARBA00023065"/>
    </source>
</evidence>
<dbReference type="CDD" id="cd13137">
    <property type="entry name" value="MATE_NorM_like"/>
    <property type="match status" value="1"/>
</dbReference>
<keyword evidence="8 12" id="KW-1133">Transmembrane helix</keyword>
<feature type="transmembrane region" description="Helical" evidence="12">
    <location>
        <begin position="195"/>
        <end position="215"/>
    </location>
</feature>
<evidence type="ECO:0000256" key="1">
    <source>
        <dbReference type="ARBA" id="ARBA00003408"/>
    </source>
</evidence>
<dbReference type="Pfam" id="PF01554">
    <property type="entry name" value="MatE"/>
    <property type="match status" value="2"/>
</dbReference>
<evidence type="ECO:0000256" key="6">
    <source>
        <dbReference type="ARBA" id="ARBA00022475"/>
    </source>
</evidence>
<feature type="transmembrane region" description="Helical" evidence="12">
    <location>
        <begin position="56"/>
        <end position="77"/>
    </location>
</feature>
<dbReference type="NCBIfam" id="TIGR00797">
    <property type="entry name" value="matE"/>
    <property type="match status" value="1"/>
</dbReference>
<dbReference type="InterPro" id="IPR048279">
    <property type="entry name" value="MdtK-like"/>
</dbReference>
<keyword evidence="10 12" id="KW-0472">Membrane</keyword>
<organism evidence="13 14">
    <name type="scientific">Clostridium estertheticum</name>
    <dbReference type="NCBI Taxonomy" id="238834"/>
    <lineage>
        <taxon>Bacteria</taxon>
        <taxon>Bacillati</taxon>
        <taxon>Bacillota</taxon>
        <taxon>Clostridia</taxon>
        <taxon>Eubacteriales</taxon>
        <taxon>Clostridiaceae</taxon>
        <taxon>Clostridium</taxon>
    </lineage>
</organism>
<evidence type="ECO:0000256" key="3">
    <source>
        <dbReference type="ARBA" id="ARBA00020268"/>
    </source>
</evidence>
<evidence type="ECO:0000256" key="4">
    <source>
        <dbReference type="ARBA" id="ARBA00022448"/>
    </source>
</evidence>
<keyword evidence="7 12" id="KW-0812">Transmembrane</keyword>
<feature type="transmembrane region" description="Helical" evidence="12">
    <location>
        <begin position="15"/>
        <end position="35"/>
    </location>
</feature>
<dbReference type="InterPro" id="IPR050222">
    <property type="entry name" value="MATE_MdtK"/>
</dbReference>
<sequence length="456" mass="50242">MANKYTTNEVLNTSLPVVAEITIYTLMSIFDLMIIGRYGGNIAVSAVGLSNNLTNAFIEVFISGGFCISIVSLVSRLVGAGQYKNAERFASLGFILGIGFCLIITIVVFFFGKELLYLLGARNEILKIGYSYIKINSVGLFFFMSMRLLNSILIGYGNTFIPFVCSLIVLFIKIILNYLLVFGIVFNIRGIDGSAIASTVAYLCGFVFCFYYTVFKSQVKLKLIYIFSVCFNDIKRILVLAIPCSMEEAAFSISKLMCVSVIIKSGSVSFAADAIANMIEGISVMPSIGFGIAVITLVGINVGKRDYRQAKKVAFNCAFYAAAMMSIFAIIFLFMPNLLVDLFVNNDEKKVAYLAGKCLAIGAAEQPFIGLSLVFAGALKGIGDVKSPFLISCFTSWIIRLPLTYYFINVLNSSITAVWWITAFQWGVDALLMFIFFEYKFNKVAGVSNHISFYSE</sequence>
<gene>
    <name evidence="13" type="ORF">HLQ16_13160</name>
</gene>
<comment type="function">
    <text evidence="1">Multidrug efflux pump.</text>
</comment>
<keyword evidence="5" id="KW-0050">Antiport</keyword>
<dbReference type="AlphaFoldDB" id="A0A7Y3WSB8"/>